<dbReference type="EMBL" id="CP012672">
    <property type="protein sequence ID" value="AUX28159.1"/>
    <property type="molecule type" value="Genomic_DNA"/>
</dbReference>
<dbReference type="EMBL" id="CP012672">
    <property type="protein sequence ID" value="AUX35546.1"/>
    <property type="molecule type" value="Genomic_DNA"/>
</dbReference>
<evidence type="ECO:0000313" key="5">
    <source>
        <dbReference type="EMBL" id="AUX29627.1"/>
    </source>
</evidence>
<dbReference type="Gene3D" id="3.30.420.10">
    <property type="entry name" value="Ribonuclease H-like superfamily/Ribonuclease H"/>
    <property type="match status" value="1"/>
</dbReference>
<dbReference type="GO" id="GO:0015074">
    <property type="term" value="P:DNA integration"/>
    <property type="evidence" value="ECO:0007669"/>
    <property type="project" value="InterPro"/>
</dbReference>
<feature type="domain" description="Integrase catalytic" evidence="1">
    <location>
        <begin position="122"/>
        <end position="285"/>
    </location>
</feature>
<evidence type="ECO:0000313" key="3">
    <source>
        <dbReference type="EMBL" id="AUX28188.1"/>
    </source>
</evidence>
<dbReference type="PANTHER" id="PTHR46889:SF4">
    <property type="entry name" value="TRANSPOSASE INSO FOR INSERTION SEQUENCE ELEMENT IS911B-RELATED"/>
    <property type="match status" value="1"/>
</dbReference>
<reference evidence="4 14" key="1">
    <citation type="submission" date="2015-09" db="EMBL/GenBank/DDBJ databases">
        <title>Sorangium comparison.</title>
        <authorList>
            <person name="Zaburannyi N."/>
            <person name="Bunk B."/>
            <person name="Overmann J."/>
            <person name="Mueller R."/>
        </authorList>
    </citation>
    <scope>NUCLEOTIDE SEQUENCE [LARGE SCALE GENOMIC DNA]</scope>
    <source>
        <strain evidence="4 14">So ce836</strain>
    </source>
</reference>
<evidence type="ECO:0000313" key="7">
    <source>
        <dbReference type="EMBL" id="AUX30599.1"/>
    </source>
</evidence>
<evidence type="ECO:0000259" key="1">
    <source>
        <dbReference type="PROSITE" id="PS50994"/>
    </source>
</evidence>
<protein>
    <submittedName>
        <fullName evidence="4">Transposase</fullName>
    </submittedName>
</protein>
<dbReference type="InterPro" id="IPR036397">
    <property type="entry name" value="RNaseH_sf"/>
</dbReference>
<dbReference type="InterPro" id="IPR012337">
    <property type="entry name" value="RNaseH-like_sf"/>
</dbReference>
<evidence type="ECO:0000313" key="8">
    <source>
        <dbReference type="EMBL" id="AUX30742.1"/>
    </source>
</evidence>
<dbReference type="NCBIfam" id="NF033516">
    <property type="entry name" value="transpos_IS3"/>
    <property type="match status" value="1"/>
</dbReference>
<dbReference type="InterPro" id="IPR001584">
    <property type="entry name" value="Integrase_cat-core"/>
</dbReference>
<name>A0A4P2QEF4_SORCE</name>
<dbReference type="InterPro" id="IPR048020">
    <property type="entry name" value="Transpos_IS3"/>
</dbReference>
<dbReference type="PROSITE" id="PS50994">
    <property type="entry name" value="INTEGRASE"/>
    <property type="match status" value="1"/>
</dbReference>
<dbReference type="Pfam" id="PF00665">
    <property type="entry name" value="rve"/>
    <property type="match status" value="1"/>
</dbReference>
<accession>A0A4P2QEF4</accession>
<dbReference type="Proteomes" id="UP000295497">
    <property type="component" value="Chromosome"/>
</dbReference>
<dbReference type="SUPFAM" id="SSF53098">
    <property type="entry name" value="Ribonuclease H-like"/>
    <property type="match status" value="1"/>
</dbReference>
<dbReference type="InterPro" id="IPR050900">
    <property type="entry name" value="Transposase_IS3/IS150/IS904"/>
</dbReference>
<organism evidence="4 14">
    <name type="scientific">Sorangium cellulosum</name>
    <name type="common">Polyangium cellulosum</name>
    <dbReference type="NCBI Taxonomy" id="56"/>
    <lineage>
        <taxon>Bacteria</taxon>
        <taxon>Pseudomonadati</taxon>
        <taxon>Myxococcota</taxon>
        <taxon>Polyangia</taxon>
        <taxon>Polyangiales</taxon>
        <taxon>Polyangiaceae</taxon>
        <taxon>Sorangium</taxon>
    </lineage>
</organism>
<dbReference type="EMBL" id="CP012672">
    <property type="protein sequence ID" value="AUX30501.1"/>
    <property type="molecule type" value="Genomic_DNA"/>
</dbReference>
<evidence type="ECO:0000313" key="9">
    <source>
        <dbReference type="EMBL" id="AUX31265.1"/>
    </source>
</evidence>
<dbReference type="AlphaFoldDB" id="A0A4P2QEF4"/>
<evidence type="ECO:0000313" key="13">
    <source>
        <dbReference type="EMBL" id="AUX35546.1"/>
    </source>
</evidence>
<proteinExistence type="predicted"/>
<dbReference type="EMBL" id="CP012672">
    <property type="protein sequence ID" value="AUX30742.1"/>
    <property type="molecule type" value="Genomic_DNA"/>
</dbReference>
<dbReference type="PANTHER" id="PTHR46889">
    <property type="entry name" value="TRANSPOSASE INSF FOR INSERTION SEQUENCE IS3B-RELATED"/>
    <property type="match status" value="1"/>
</dbReference>
<evidence type="ECO:0000313" key="14">
    <source>
        <dbReference type="Proteomes" id="UP000295497"/>
    </source>
</evidence>
<dbReference type="EMBL" id="CP012672">
    <property type="protein sequence ID" value="AUX28200.1"/>
    <property type="molecule type" value="Genomic_DNA"/>
</dbReference>
<dbReference type="EMBL" id="CP012672">
    <property type="protein sequence ID" value="AUX29627.1"/>
    <property type="molecule type" value="Genomic_DNA"/>
</dbReference>
<dbReference type="EMBL" id="CP012672">
    <property type="protein sequence ID" value="AUX34810.1"/>
    <property type="molecule type" value="Genomic_DNA"/>
</dbReference>
<evidence type="ECO:0000313" key="12">
    <source>
        <dbReference type="EMBL" id="AUX34810.1"/>
    </source>
</evidence>
<evidence type="ECO:0000313" key="6">
    <source>
        <dbReference type="EMBL" id="AUX30501.1"/>
    </source>
</evidence>
<dbReference type="EMBL" id="CP012672">
    <property type="protein sequence ID" value="AUX28188.1"/>
    <property type="molecule type" value="Genomic_DNA"/>
</dbReference>
<evidence type="ECO:0000313" key="11">
    <source>
        <dbReference type="EMBL" id="AUX32027.1"/>
    </source>
</evidence>
<evidence type="ECO:0000313" key="10">
    <source>
        <dbReference type="EMBL" id="AUX31963.1"/>
    </source>
</evidence>
<evidence type="ECO:0000313" key="4">
    <source>
        <dbReference type="EMBL" id="AUX28200.1"/>
    </source>
</evidence>
<dbReference type="Pfam" id="PF13276">
    <property type="entry name" value="HTH_21"/>
    <property type="match status" value="1"/>
</dbReference>
<evidence type="ECO:0000313" key="2">
    <source>
        <dbReference type="EMBL" id="AUX28159.1"/>
    </source>
</evidence>
<dbReference type="EMBL" id="CP012672">
    <property type="protein sequence ID" value="AUX31265.1"/>
    <property type="molecule type" value="Genomic_DNA"/>
</dbReference>
<gene>
    <name evidence="4" type="primary">isftu1</name>
    <name evidence="2" type="ORF">SOCE836_002270</name>
    <name evidence="3" type="ORF">SOCE836_002560</name>
    <name evidence="4" type="ORF">SOCE836_002680</name>
    <name evidence="5" type="ORF">SOCE836_017180</name>
    <name evidence="6" type="ORF">SOCE836_026070</name>
    <name evidence="7" type="ORF">SOCE836_027080</name>
    <name evidence="8" type="ORF">SOCE836_028530</name>
    <name evidence="9" type="ORF">SOCE836_033940</name>
    <name evidence="10" type="ORF">SOCE836_040990</name>
    <name evidence="11" type="ORF">SOCE836_041630</name>
    <name evidence="12" type="ORF">SOCE836_069870</name>
    <name evidence="13" type="ORF">SOCE836_077400</name>
</gene>
<dbReference type="EMBL" id="CP012672">
    <property type="protein sequence ID" value="AUX30599.1"/>
    <property type="molecule type" value="Genomic_DNA"/>
</dbReference>
<sequence length="291" mass="32957">MRFEFIDAEKAHYPVLVLCAVLLVSRSGYYGWAKRSESARAKSDAQLSAQIRAVHHKSRGRYGSPRIHAELRARGMRVGKKRVERLMRAQRLAARRKRRFRRTTNSRHNGPIAPNVIERQFDARAPNQVWVTDVTYIPTGEGWLYLAVILDLFSRRVVGWAASAFNDRALALTALAFALGTRRPAPGLVHHSDRGSPYASDDYRLVLGTHGLIPSMSRAGDCWDNAVAESFFATLKAELVEHERYPTRAAAIASIGDYIENFYNLKRRHSRLAYMSPIEFELKTYVTARAA</sequence>
<dbReference type="EMBL" id="CP012672">
    <property type="protein sequence ID" value="AUX31963.1"/>
    <property type="molecule type" value="Genomic_DNA"/>
</dbReference>
<dbReference type="GO" id="GO:0003676">
    <property type="term" value="F:nucleic acid binding"/>
    <property type="evidence" value="ECO:0007669"/>
    <property type="project" value="InterPro"/>
</dbReference>
<dbReference type="EMBL" id="CP012672">
    <property type="protein sequence ID" value="AUX32027.1"/>
    <property type="molecule type" value="Genomic_DNA"/>
</dbReference>
<dbReference type="InterPro" id="IPR025948">
    <property type="entry name" value="HTH-like_dom"/>
</dbReference>
<dbReference type="Pfam" id="PF13333">
    <property type="entry name" value="rve_2"/>
    <property type="match status" value="1"/>
</dbReference>